<keyword evidence="1" id="KW-0732">Signal</keyword>
<keyword evidence="4" id="KW-1185">Reference proteome</keyword>
<dbReference type="Proteomes" id="UP000613582">
    <property type="component" value="Unassembled WGS sequence"/>
</dbReference>
<dbReference type="Gene3D" id="2.40.160.10">
    <property type="entry name" value="Porin"/>
    <property type="match status" value="1"/>
</dbReference>
<dbReference type="InterPro" id="IPR023614">
    <property type="entry name" value="Porin_dom_sf"/>
</dbReference>
<evidence type="ECO:0000313" key="3">
    <source>
        <dbReference type="EMBL" id="GGD14880.1"/>
    </source>
</evidence>
<reference evidence="3" key="2">
    <citation type="submission" date="2020-09" db="EMBL/GenBank/DDBJ databases">
        <authorList>
            <person name="Sun Q."/>
            <person name="Zhou Y."/>
        </authorList>
    </citation>
    <scope>NUCLEOTIDE SEQUENCE</scope>
    <source>
        <strain evidence="3">CGMCC 1.12921</strain>
    </source>
</reference>
<dbReference type="GO" id="GO:0016020">
    <property type="term" value="C:membrane"/>
    <property type="evidence" value="ECO:0007669"/>
    <property type="project" value="InterPro"/>
</dbReference>
<dbReference type="GO" id="GO:0015288">
    <property type="term" value="F:porin activity"/>
    <property type="evidence" value="ECO:0007669"/>
    <property type="project" value="InterPro"/>
</dbReference>
<evidence type="ECO:0000313" key="4">
    <source>
        <dbReference type="Proteomes" id="UP000613582"/>
    </source>
</evidence>
<feature type="domain" description="Porin" evidence="2">
    <location>
        <begin position="19"/>
        <end position="389"/>
    </location>
</feature>
<feature type="signal peptide" evidence="1">
    <location>
        <begin position="1"/>
        <end position="27"/>
    </location>
</feature>
<gene>
    <name evidence="3" type="ORF">GCM10011342_24590</name>
</gene>
<accession>A0A8J2V7S0</accession>
<dbReference type="InterPro" id="IPR033900">
    <property type="entry name" value="Gram_neg_porin_domain"/>
</dbReference>
<proteinExistence type="predicted"/>
<dbReference type="RefSeq" id="WP_188158132.1">
    <property type="nucleotide sequence ID" value="NZ_BMGH01000001.1"/>
</dbReference>
<evidence type="ECO:0000259" key="2">
    <source>
        <dbReference type="Pfam" id="PF13609"/>
    </source>
</evidence>
<comment type="caution">
    <text evidence="3">The sequence shown here is derived from an EMBL/GenBank/DDBJ whole genome shotgun (WGS) entry which is preliminary data.</text>
</comment>
<name>A0A8J2V7S0_9PROT</name>
<evidence type="ECO:0000256" key="1">
    <source>
        <dbReference type="SAM" id="SignalP"/>
    </source>
</evidence>
<organism evidence="3 4">
    <name type="scientific">Aquisalinus flavus</name>
    <dbReference type="NCBI Taxonomy" id="1526572"/>
    <lineage>
        <taxon>Bacteria</taxon>
        <taxon>Pseudomonadati</taxon>
        <taxon>Pseudomonadota</taxon>
        <taxon>Alphaproteobacteria</taxon>
        <taxon>Parvularculales</taxon>
        <taxon>Parvularculaceae</taxon>
        <taxon>Aquisalinus</taxon>
    </lineage>
</organism>
<reference evidence="3" key="1">
    <citation type="journal article" date="2014" name="Int. J. Syst. Evol. Microbiol.">
        <title>Complete genome sequence of Corynebacterium casei LMG S-19264T (=DSM 44701T), isolated from a smear-ripened cheese.</title>
        <authorList>
            <consortium name="US DOE Joint Genome Institute (JGI-PGF)"/>
            <person name="Walter F."/>
            <person name="Albersmeier A."/>
            <person name="Kalinowski J."/>
            <person name="Ruckert C."/>
        </authorList>
    </citation>
    <scope>NUCLEOTIDE SEQUENCE</scope>
    <source>
        <strain evidence="3">CGMCC 1.12921</strain>
    </source>
</reference>
<dbReference type="SUPFAM" id="SSF56935">
    <property type="entry name" value="Porins"/>
    <property type="match status" value="1"/>
</dbReference>
<dbReference type="Pfam" id="PF13609">
    <property type="entry name" value="Porin_4"/>
    <property type="match status" value="1"/>
</dbReference>
<protein>
    <recommendedName>
        <fullName evidence="2">Porin domain-containing protein</fullName>
    </recommendedName>
</protein>
<dbReference type="AlphaFoldDB" id="A0A8J2V7S0"/>
<sequence length="410" mass="43082">MTGINRYISKWLAAGVSAAALSLCALAAPAAAQDGDVNLSGDVTNVTGVVDGDLKSDTNARVRLNASRLLDNGLEIGGELEARLDGEIPRQYWAGGRYSSLTAGGARGVGPLSGDAWLQGANVYARGGLGTVSVGRDNGIASQLAVTSPTIFSAIGVNDWKTDLTGMNDVHTINDFSGYATKMTYMPPANFLGGVLGGLQLGVSYTPRMVDCKDDLCAPYNGYSPLIDPETRLGANSSWKDVMETAVYYERGVGEKRDLRVGVGASYVQAQEDVDNTLSSAFDDYEAYSLGVNLGYRGFTLGGSVKNTNAAFKQEDEDGYLAFDAGLTYETGPWGFMVGYGASDAERDAASPISPAFYRQTQSAQAGVSYVFDQGVTLGAAAQFVESDKPAQLGGEENAAAVVFESGFKF</sequence>
<dbReference type="EMBL" id="BMGH01000001">
    <property type="protein sequence ID" value="GGD14880.1"/>
    <property type="molecule type" value="Genomic_DNA"/>
</dbReference>
<feature type="chain" id="PRO_5035160789" description="Porin domain-containing protein" evidence="1">
    <location>
        <begin position="28"/>
        <end position="410"/>
    </location>
</feature>